<dbReference type="Pfam" id="PF00403">
    <property type="entry name" value="HMA"/>
    <property type="match status" value="1"/>
</dbReference>
<dbReference type="RefSeq" id="WP_024059611.1">
    <property type="nucleotide sequence ID" value="NZ_JAGZVZ010000007.1"/>
</dbReference>
<comment type="caution">
    <text evidence="2">The sequence shown here is derived from an EMBL/GenBank/DDBJ whole genome shotgun (WGS) entry which is preliminary data.</text>
</comment>
<name>A0AAJ1BCM7_9ACTO</name>
<gene>
    <name evidence="2" type="ORF">L0M99_06780</name>
</gene>
<accession>A0AAJ1BCM7</accession>
<evidence type="ECO:0000313" key="3">
    <source>
        <dbReference type="Proteomes" id="UP001200537"/>
    </source>
</evidence>
<proteinExistence type="predicted"/>
<organism evidence="2 3">
    <name type="scientific">Varibaculum cambriense</name>
    <dbReference type="NCBI Taxonomy" id="184870"/>
    <lineage>
        <taxon>Bacteria</taxon>
        <taxon>Bacillati</taxon>
        <taxon>Actinomycetota</taxon>
        <taxon>Actinomycetes</taxon>
        <taxon>Actinomycetales</taxon>
        <taxon>Actinomycetaceae</taxon>
        <taxon>Varibaculum</taxon>
    </lineage>
</organism>
<reference evidence="2" key="1">
    <citation type="submission" date="2022-01" db="EMBL/GenBank/DDBJ databases">
        <title>Collection of gut derived symbiotic bacterial strains cultured from healthy donors.</title>
        <authorList>
            <person name="Lin H."/>
            <person name="Kohout C."/>
            <person name="Waligurski E."/>
            <person name="Pamer E.G."/>
        </authorList>
    </citation>
    <scope>NUCLEOTIDE SEQUENCE</scope>
    <source>
        <strain evidence="2">DFI.7.46</strain>
    </source>
</reference>
<evidence type="ECO:0000259" key="1">
    <source>
        <dbReference type="PROSITE" id="PS50846"/>
    </source>
</evidence>
<dbReference type="InterPro" id="IPR006121">
    <property type="entry name" value="HMA_dom"/>
</dbReference>
<dbReference type="InterPro" id="IPR036163">
    <property type="entry name" value="HMA_dom_sf"/>
</dbReference>
<sequence>MRFFPSKRPGKKANDRTIDILVTGMTCQKCVEHVTEALKSLETVKRVSVLLRSNEPSQVTILTDYEIEDDTIRDCIKNAGYEVVTIERDDD</sequence>
<feature type="domain" description="HMA" evidence="1">
    <location>
        <begin position="16"/>
        <end position="84"/>
    </location>
</feature>
<dbReference type="AlphaFoldDB" id="A0AAJ1BCM7"/>
<dbReference type="PROSITE" id="PS50846">
    <property type="entry name" value="HMA_2"/>
    <property type="match status" value="1"/>
</dbReference>
<dbReference type="CDD" id="cd00371">
    <property type="entry name" value="HMA"/>
    <property type="match status" value="1"/>
</dbReference>
<dbReference type="SUPFAM" id="SSF55008">
    <property type="entry name" value="HMA, heavy metal-associated domain"/>
    <property type="match status" value="1"/>
</dbReference>
<dbReference type="EMBL" id="JAKNHJ010000012">
    <property type="protein sequence ID" value="MCG4618196.1"/>
    <property type="molecule type" value="Genomic_DNA"/>
</dbReference>
<dbReference type="Proteomes" id="UP001200537">
    <property type="component" value="Unassembled WGS sequence"/>
</dbReference>
<protein>
    <submittedName>
        <fullName evidence="2">Heavy-metal-associated domain-containing protein</fullName>
    </submittedName>
</protein>
<evidence type="ECO:0000313" key="2">
    <source>
        <dbReference type="EMBL" id="MCG4618196.1"/>
    </source>
</evidence>
<dbReference type="GO" id="GO:0046872">
    <property type="term" value="F:metal ion binding"/>
    <property type="evidence" value="ECO:0007669"/>
    <property type="project" value="InterPro"/>
</dbReference>
<dbReference type="Gene3D" id="3.30.70.100">
    <property type="match status" value="1"/>
</dbReference>